<proteinExistence type="predicted"/>
<reference evidence="1" key="1">
    <citation type="submission" date="2018-05" db="EMBL/GenBank/DDBJ databases">
        <authorList>
            <person name="Lanie J.A."/>
            <person name="Ng W.-L."/>
            <person name="Kazmierczak K.M."/>
            <person name="Andrzejewski T.M."/>
            <person name="Davidsen T.M."/>
            <person name="Wayne K.J."/>
            <person name="Tettelin H."/>
            <person name="Glass J.I."/>
            <person name="Rusch D."/>
            <person name="Podicherti R."/>
            <person name="Tsui H.-C.T."/>
            <person name="Winkler M.E."/>
        </authorList>
    </citation>
    <scope>NUCLEOTIDE SEQUENCE</scope>
</reference>
<organism evidence="1">
    <name type="scientific">marine metagenome</name>
    <dbReference type="NCBI Taxonomy" id="408172"/>
    <lineage>
        <taxon>unclassified sequences</taxon>
        <taxon>metagenomes</taxon>
        <taxon>ecological metagenomes</taxon>
    </lineage>
</organism>
<gene>
    <name evidence="1" type="ORF">METZ01_LOCUS164437</name>
</gene>
<accession>A0A382BEB3</accession>
<name>A0A382BEB3_9ZZZZ</name>
<sequence>MNFCFRLIRLHESKPGEGNPGFQIHSLHWIQLLLVVLLFGACAKAGMTVRSPAEIDTRTIRNVAVGKFEVGLIQEKVRTERNGNWGSRTILLSEEQKEAISRAVRARVINLLGSTPYFQLNFTDEFAELENDGALQKLVSVQGYTTENIDAVINGKLWVDLERTDGVALTREDLEYFRPPNRNNQGM</sequence>
<dbReference type="AlphaFoldDB" id="A0A382BEB3"/>
<protein>
    <submittedName>
        <fullName evidence="1">Uncharacterized protein</fullName>
    </submittedName>
</protein>
<dbReference type="EMBL" id="UINC01029219">
    <property type="protein sequence ID" value="SVB11583.1"/>
    <property type="molecule type" value="Genomic_DNA"/>
</dbReference>
<evidence type="ECO:0000313" key="1">
    <source>
        <dbReference type="EMBL" id="SVB11583.1"/>
    </source>
</evidence>
<feature type="non-terminal residue" evidence="1">
    <location>
        <position position="187"/>
    </location>
</feature>